<dbReference type="EMBL" id="STFG01000022">
    <property type="protein sequence ID" value="THT98256.1"/>
    <property type="molecule type" value="Genomic_DNA"/>
</dbReference>
<evidence type="ECO:0000313" key="8">
    <source>
        <dbReference type="Proteomes" id="UP000308917"/>
    </source>
</evidence>
<dbReference type="SMART" id="SM00829">
    <property type="entry name" value="PKS_ER"/>
    <property type="match status" value="1"/>
</dbReference>
<dbReference type="Pfam" id="PF00107">
    <property type="entry name" value="ADH_zinc_N"/>
    <property type="match status" value="1"/>
</dbReference>
<dbReference type="InterPro" id="IPR013154">
    <property type="entry name" value="ADH-like_N"/>
</dbReference>
<dbReference type="SUPFAM" id="SSF50129">
    <property type="entry name" value="GroES-like"/>
    <property type="match status" value="1"/>
</dbReference>
<dbReference type="PROSITE" id="PS00065">
    <property type="entry name" value="D_2_HYDROXYACID_DH_1"/>
    <property type="match status" value="1"/>
</dbReference>
<feature type="domain" description="Enoyl reductase (ER)" evidence="6">
    <location>
        <begin position="11"/>
        <end position="342"/>
    </location>
</feature>
<keyword evidence="3 5" id="KW-0862">Zinc</keyword>
<dbReference type="InterPro" id="IPR002328">
    <property type="entry name" value="ADH_Zn_CS"/>
</dbReference>
<keyword evidence="8" id="KW-1185">Reference proteome</keyword>
<dbReference type="Gene3D" id="3.90.180.10">
    <property type="entry name" value="Medium-chain alcohol dehydrogenases, catalytic domain"/>
    <property type="match status" value="1"/>
</dbReference>
<dbReference type="GO" id="GO:0008106">
    <property type="term" value="F:alcohol dehydrogenase (NADP+) activity"/>
    <property type="evidence" value="ECO:0007669"/>
    <property type="project" value="UniProtKB-ARBA"/>
</dbReference>
<dbReference type="InterPro" id="IPR020843">
    <property type="entry name" value="ER"/>
</dbReference>
<dbReference type="RefSeq" id="WP_136574540.1">
    <property type="nucleotide sequence ID" value="NZ_STFG01000022.1"/>
</dbReference>
<keyword evidence="2 5" id="KW-0479">Metal-binding</keyword>
<evidence type="ECO:0000256" key="5">
    <source>
        <dbReference type="RuleBase" id="RU361277"/>
    </source>
</evidence>
<dbReference type="GO" id="GO:0008270">
    <property type="term" value="F:zinc ion binding"/>
    <property type="evidence" value="ECO:0007669"/>
    <property type="project" value="InterPro"/>
</dbReference>
<comment type="cofactor">
    <cofactor evidence="1 5">
        <name>Zn(2+)</name>
        <dbReference type="ChEBI" id="CHEBI:29105"/>
    </cofactor>
</comment>
<organism evidence="7 8">
    <name type="scientific">Lampropedia puyangensis</name>
    <dbReference type="NCBI Taxonomy" id="1330072"/>
    <lineage>
        <taxon>Bacteria</taxon>
        <taxon>Pseudomonadati</taxon>
        <taxon>Pseudomonadota</taxon>
        <taxon>Betaproteobacteria</taxon>
        <taxon>Burkholderiales</taxon>
        <taxon>Comamonadaceae</taxon>
        <taxon>Lampropedia</taxon>
    </lineage>
</organism>
<dbReference type="Gene3D" id="3.40.50.720">
    <property type="entry name" value="NAD(P)-binding Rossmann-like Domain"/>
    <property type="match status" value="1"/>
</dbReference>
<evidence type="ECO:0000313" key="7">
    <source>
        <dbReference type="EMBL" id="THT98256.1"/>
    </source>
</evidence>
<dbReference type="InterPro" id="IPR047109">
    <property type="entry name" value="CAD-like"/>
</dbReference>
<protein>
    <submittedName>
        <fullName evidence="7">NAD(P)-dependent alcohol dehydrogenase</fullName>
    </submittedName>
</protein>
<dbReference type="PANTHER" id="PTHR42683">
    <property type="entry name" value="ALDEHYDE REDUCTASE"/>
    <property type="match status" value="1"/>
</dbReference>
<dbReference type="PROSITE" id="PS00059">
    <property type="entry name" value="ADH_ZINC"/>
    <property type="match status" value="1"/>
</dbReference>
<reference evidence="7 8" key="1">
    <citation type="journal article" date="2015" name="Antonie Van Leeuwenhoek">
        <title>Lampropedia puyangensis sp. nov., isolated from symptomatic bark of Populus ? euramericana canker and emended description of Lampropedia hyalina (Ehrenberg 1832) Lee et al. 2004.</title>
        <authorList>
            <person name="Li Y."/>
            <person name="Wang T."/>
            <person name="Piao C.G."/>
            <person name="Wang L.F."/>
            <person name="Tian G.Z."/>
            <person name="Zhu T.H."/>
            <person name="Guo M.W."/>
        </authorList>
    </citation>
    <scope>NUCLEOTIDE SEQUENCE [LARGE SCALE GENOMIC DNA]</scope>
    <source>
        <strain evidence="7 8">2-bin</strain>
    </source>
</reference>
<name>A0A4S8EUT0_9BURK</name>
<proteinExistence type="inferred from homology"/>
<dbReference type="InterPro" id="IPR036291">
    <property type="entry name" value="NAD(P)-bd_dom_sf"/>
</dbReference>
<evidence type="ECO:0000256" key="2">
    <source>
        <dbReference type="ARBA" id="ARBA00022723"/>
    </source>
</evidence>
<dbReference type="SUPFAM" id="SSF51735">
    <property type="entry name" value="NAD(P)-binding Rossmann-fold domains"/>
    <property type="match status" value="1"/>
</dbReference>
<sequence>MLKTYAYAAQSAQSDLAPFTFDVRELGDYDVRFEVLFCGVCHSDLHAARNEWGASSYPLVPGHEAVGRVVEVGAKVSRFAVGDHVGVGCLVDSCRTCADCAEGVQQFCSAAVWTYDSKHPKTGETTRGGYASQMVVDEAYALRIPAGLDLAAAAPLLCAGITTWSPLREWGVGPGTKVGVVGLGGLGHMGVKLAAALGAEVTLITTSPGKAADAARLGASRVLISTDKVQMRAASNQFDFILDTVAAQHDLNALLSLLRRDGTLVLLGIPEDNQPSIRATQLTTRRKRLAGSLIGGIAQTQEMLDFCAEKGITADIELIAMPEINTAYARMLKSDVKYRFVIDMATLPRA</sequence>
<evidence type="ECO:0000256" key="3">
    <source>
        <dbReference type="ARBA" id="ARBA00022833"/>
    </source>
</evidence>
<comment type="caution">
    <text evidence="7">The sequence shown here is derived from an EMBL/GenBank/DDBJ whole genome shotgun (WGS) entry which is preliminary data.</text>
</comment>
<dbReference type="InterPro" id="IPR011032">
    <property type="entry name" value="GroES-like_sf"/>
</dbReference>
<evidence type="ECO:0000256" key="4">
    <source>
        <dbReference type="ARBA" id="ARBA00023002"/>
    </source>
</evidence>
<comment type="similarity">
    <text evidence="5">Belongs to the zinc-containing alcohol dehydrogenase family.</text>
</comment>
<gene>
    <name evidence="7" type="ORF">E9531_14760</name>
</gene>
<dbReference type="CDD" id="cd05283">
    <property type="entry name" value="CAD1"/>
    <property type="match status" value="1"/>
</dbReference>
<dbReference type="Proteomes" id="UP000308917">
    <property type="component" value="Unassembled WGS sequence"/>
</dbReference>
<evidence type="ECO:0000256" key="1">
    <source>
        <dbReference type="ARBA" id="ARBA00001947"/>
    </source>
</evidence>
<dbReference type="AlphaFoldDB" id="A0A4S8EUT0"/>
<accession>A0A4S8EUT0</accession>
<dbReference type="InterPro" id="IPR029752">
    <property type="entry name" value="D-isomer_DH_CS1"/>
</dbReference>
<dbReference type="Pfam" id="PF08240">
    <property type="entry name" value="ADH_N"/>
    <property type="match status" value="1"/>
</dbReference>
<dbReference type="OrthoDB" id="9771084at2"/>
<dbReference type="FunFam" id="3.40.50.720:FF:000022">
    <property type="entry name" value="Cinnamyl alcohol dehydrogenase"/>
    <property type="match status" value="1"/>
</dbReference>
<dbReference type="InterPro" id="IPR013149">
    <property type="entry name" value="ADH-like_C"/>
</dbReference>
<evidence type="ECO:0000259" key="6">
    <source>
        <dbReference type="SMART" id="SM00829"/>
    </source>
</evidence>
<keyword evidence="4" id="KW-0560">Oxidoreductase</keyword>